<feature type="transmembrane region" description="Helical" evidence="1">
    <location>
        <begin position="119"/>
        <end position="138"/>
    </location>
</feature>
<sequence>MFNWLRSIMNSGSVPGYFLQAVPITCVVGIIYVIIRVAIIKRNHLKVEWLKEIIRLLFSCYLTGLISLVVLPANFWLSFFDGIFLGWWDEMLPIFSFGEFNLVPSFIKALSGELTIGSWVKTMLIGNIAMFLPLGFFLPFVTERVNRKNIFVVAIAVPFIVELLQMVFGRSFDIDDLICNFIGIVVGFFIGFAIKNTKQKSKLNVN</sequence>
<feature type="transmembrane region" description="Helical" evidence="1">
    <location>
        <begin position="56"/>
        <end position="77"/>
    </location>
</feature>
<feature type="transmembrane region" description="Helical" evidence="1">
    <location>
        <begin position="17"/>
        <end position="35"/>
    </location>
</feature>
<evidence type="ECO:0000313" key="3">
    <source>
        <dbReference type="EMBL" id="CUQ84409.1"/>
    </source>
</evidence>
<evidence type="ECO:0000256" key="1">
    <source>
        <dbReference type="SAM" id="Phobius"/>
    </source>
</evidence>
<dbReference type="PANTHER" id="PTHR36834:SF1">
    <property type="entry name" value="INTEGRAL MEMBRANE PROTEIN"/>
    <property type="match status" value="1"/>
</dbReference>
<dbReference type="AlphaFoldDB" id="A0A174ZHM5"/>
<protein>
    <submittedName>
        <fullName evidence="3">Predicted integral membrane protein</fullName>
    </submittedName>
</protein>
<dbReference type="InterPro" id="IPR053150">
    <property type="entry name" value="Teicoplanin_resist-assoc"/>
</dbReference>
<organism evidence="3 4">
    <name type="scientific">[Eubacterium] siraeum</name>
    <dbReference type="NCBI Taxonomy" id="39492"/>
    <lineage>
        <taxon>Bacteria</taxon>
        <taxon>Bacillati</taxon>
        <taxon>Bacillota</taxon>
        <taxon>Clostridia</taxon>
        <taxon>Eubacteriales</taxon>
        <taxon>Oscillospiraceae</taxon>
        <taxon>Oscillospiraceae incertae sedis</taxon>
    </lineage>
</organism>
<feature type="transmembrane region" description="Helical" evidence="1">
    <location>
        <begin position="150"/>
        <end position="168"/>
    </location>
</feature>
<keyword evidence="1" id="KW-1133">Transmembrane helix</keyword>
<dbReference type="STRING" id="39492.ERS852540_00868"/>
<keyword evidence="1" id="KW-0812">Transmembrane</keyword>
<evidence type="ECO:0000313" key="4">
    <source>
        <dbReference type="Proteomes" id="UP000095662"/>
    </source>
</evidence>
<dbReference type="InterPro" id="IPR006976">
    <property type="entry name" value="VanZ-like"/>
</dbReference>
<dbReference type="Proteomes" id="UP000095662">
    <property type="component" value="Unassembled WGS sequence"/>
</dbReference>
<reference evidence="3 4" key="1">
    <citation type="submission" date="2015-09" db="EMBL/GenBank/DDBJ databases">
        <authorList>
            <consortium name="Pathogen Informatics"/>
        </authorList>
    </citation>
    <scope>NUCLEOTIDE SEQUENCE [LARGE SCALE GENOMIC DNA]</scope>
    <source>
        <strain evidence="3 4">2789STDY5834928</strain>
    </source>
</reference>
<evidence type="ECO:0000259" key="2">
    <source>
        <dbReference type="Pfam" id="PF04892"/>
    </source>
</evidence>
<proteinExistence type="predicted"/>
<feature type="transmembrane region" description="Helical" evidence="1">
    <location>
        <begin position="174"/>
        <end position="194"/>
    </location>
</feature>
<dbReference type="PANTHER" id="PTHR36834">
    <property type="entry name" value="MEMBRANE PROTEIN-RELATED"/>
    <property type="match status" value="1"/>
</dbReference>
<keyword evidence="1" id="KW-0472">Membrane</keyword>
<dbReference type="Pfam" id="PF04892">
    <property type="entry name" value="VanZ"/>
    <property type="match status" value="1"/>
</dbReference>
<feature type="domain" description="VanZ-like" evidence="2">
    <location>
        <begin position="92"/>
        <end position="191"/>
    </location>
</feature>
<accession>A0A174ZHM5</accession>
<dbReference type="EMBL" id="CZBY01000005">
    <property type="protein sequence ID" value="CUQ84409.1"/>
    <property type="molecule type" value="Genomic_DNA"/>
</dbReference>
<name>A0A174ZHM5_9FIRM</name>
<gene>
    <name evidence="3" type="ORF">ERS852540_00868</name>
</gene>